<dbReference type="GeneID" id="97608048"/>
<evidence type="ECO:0000259" key="4">
    <source>
        <dbReference type="PROSITE" id="PS50995"/>
    </source>
</evidence>
<dbReference type="PROSITE" id="PS50995">
    <property type="entry name" value="HTH_MARR_2"/>
    <property type="match status" value="1"/>
</dbReference>
<comment type="caution">
    <text evidence="5">The sequence shown here is derived from an EMBL/GenBank/DDBJ whole genome shotgun (WGS) entry which is preliminary data.</text>
</comment>
<dbReference type="Gene3D" id="1.10.10.10">
    <property type="entry name" value="Winged helix-like DNA-binding domain superfamily/Winged helix DNA-binding domain"/>
    <property type="match status" value="1"/>
</dbReference>
<keyword evidence="1" id="KW-0805">Transcription regulation</keyword>
<dbReference type="InterPro" id="IPR036390">
    <property type="entry name" value="WH_DNA-bd_sf"/>
</dbReference>
<dbReference type="Pfam" id="PF01047">
    <property type="entry name" value="MarR"/>
    <property type="match status" value="1"/>
</dbReference>
<keyword evidence="6" id="KW-1185">Reference proteome</keyword>
<evidence type="ECO:0000256" key="3">
    <source>
        <dbReference type="ARBA" id="ARBA00023163"/>
    </source>
</evidence>
<dbReference type="SMART" id="SM00347">
    <property type="entry name" value="HTH_MARR"/>
    <property type="match status" value="1"/>
</dbReference>
<dbReference type="InterPro" id="IPR000835">
    <property type="entry name" value="HTH_MarR-typ"/>
</dbReference>
<dbReference type="SUPFAM" id="SSF46785">
    <property type="entry name" value="Winged helix' DNA-binding domain"/>
    <property type="match status" value="1"/>
</dbReference>
<dbReference type="RefSeq" id="WP_109940689.1">
    <property type="nucleotide sequence ID" value="NZ_CP176366.1"/>
</dbReference>
<dbReference type="Proteomes" id="UP000245934">
    <property type="component" value="Unassembled WGS sequence"/>
</dbReference>
<dbReference type="InterPro" id="IPR036388">
    <property type="entry name" value="WH-like_DNA-bd_sf"/>
</dbReference>
<name>A0A2V2N461_9EURY</name>
<evidence type="ECO:0000256" key="1">
    <source>
        <dbReference type="ARBA" id="ARBA00023015"/>
    </source>
</evidence>
<evidence type="ECO:0000256" key="2">
    <source>
        <dbReference type="ARBA" id="ARBA00023125"/>
    </source>
</evidence>
<evidence type="ECO:0000313" key="5">
    <source>
        <dbReference type="EMBL" id="PWR74609.1"/>
    </source>
</evidence>
<dbReference type="GO" id="GO:0003677">
    <property type="term" value="F:DNA binding"/>
    <property type="evidence" value="ECO:0007669"/>
    <property type="project" value="UniProtKB-KW"/>
</dbReference>
<proteinExistence type="predicted"/>
<reference evidence="5 6" key="1">
    <citation type="submission" date="2018-05" db="EMBL/GenBank/DDBJ databases">
        <title>Draft genome of Methanospirillum stamsii Pt1.</title>
        <authorList>
            <person name="Dueholm M.S."/>
            <person name="Nielsen P.H."/>
            <person name="Bakmann L.F."/>
            <person name="Otzen D.E."/>
        </authorList>
    </citation>
    <scope>NUCLEOTIDE SEQUENCE [LARGE SCALE GENOMIC DNA]</scope>
    <source>
        <strain evidence="5 6">Pt1</strain>
    </source>
</reference>
<dbReference type="PANTHER" id="PTHR35790:SF4">
    <property type="entry name" value="HTH-TYPE TRANSCRIPTIONAL REGULATOR PCHR"/>
    <property type="match status" value="1"/>
</dbReference>
<protein>
    <submittedName>
        <fullName evidence="5">MarR family transcriptional regulator</fullName>
    </submittedName>
</protein>
<organism evidence="5 6">
    <name type="scientific">Methanospirillum stamsii</name>
    <dbReference type="NCBI Taxonomy" id="1277351"/>
    <lineage>
        <taxon>Archaea</taxon>
        <taxon>Methanobacteriati</taxon>
        <taxon>Methanobacteriota</taxon>
        <taxon>Stenosarchaea group</taxon>
        <taxon>Methanomicrobia</taxon>
        <taxon>Methanomicrobiales</taxon>
        <taxon>Methanospirillaceae</taxon>
        <taxon>Methanospirillum</taxon>
    </lineage>
</organism>
<gene>
    <name evidence="5" type="ORF">DLD82_08490</name>
</gene>
<dbReference type="PANTHER" id="PTHR35790">
    <property type="entry name" value="HTH-TYPE TRANSCRIPTIONAL REGULATOR PCHR"/>
    <property type="match status" value="1"/>
</dbReference>
<dbReference type="OrthoDB" id="67844at2157"/>
<feature type="domain" description="HTH marR-type" evidence="4">
    <location>
        <begin position="7"/>
        <end position="145"/>
    </location>
</feature>
<dbReference type="GO" id="GO:0003700">
    <property type="term" value="F:DNA-binding transcription factor activity"/>
    <property type="evidence" value="ECO:0007669"/>
    <property type="project" value="InterPro"/>
</dbReference>
<dbReference type="InterPro" id="IPR052067">
    <property type="entry name" value="Metal_resp_HTH_trans_reg"/>
</dbReference>
<keyword evidence="3" id="KW-0804">Transcription</keyword>
<dbReference type="EMBL" id="QGMZ01000016">
    <property type="protein sequence ID" value="PWR74609.1"/>
    <property type="molecule type" value="Genomic_DNA"/>
</dbReference>
<sequence>MASQKTYAELTDILIRVINQAVQIEHIPVDLGQGEKLTPSEIHIIDIAGRFPEENLKSIAARLGVTKGAISQMVKKLEEKQYLHRKKSEDNKKTVFIELTESGKIVFNWHSNLHDRIYAEFQEELFEFQDEDLITAIGILKKYEQILKNSIRIRDHHNPMKDSGKIL</sequence>
<accession>A0A2V2N461</accession>
<keyword evidence="2" id="KW-0238">DNA-binding</keyword>
<evidence type="ECO:0000313" key="6">
    <source>
        <dbReference type="Proteomes" id="UP000245934"/>
    </source>
</evidence>
<dbReference type="AlphaFoldDB" id="A0A2V2N461"/>